<evidence type="ECO:0000256" key="4">
    <source>
        <dbReference type="ARBA" id="ARBA00023136"/>
    </source>
</evidence>
<dbReference type="Gene3D" id="1.10.3630.10">
    <property type="entry name" value="yeast vps74-n-term truncation variant domain like"/>
    <property type="match status" value="1"/>
</dbReference>
<comment type="caution">
    <text evidence="5">The sequence shown here is derived from an EMBL/GenBank/DDBJ whole genome shotgun (WGS) entry which is preliminary data.</text>
</comment>
<proteinExistence type="predicted"/>
<keyword evidence="3" id="KW-0446">Lipid-binding</keyword>
<dbReference type="EMBL" id="BAAAPC010000002">
    <property type="protein sequence ID" value="GAA1983971.1"/>
    <property type="molecule type" value="Genomic_DNA"/>
</dbReference>
<dbReference type="Pfam" id="PF05719">
    <property type="entry name" value="GPP34"/>
    <property type="match status" value="1"/>
</dbReference>
<keyword evidence="6" id="KW-1185">Reference proteome</keyword>
<dbReference type="InterPro" id="IPR038261">
    <property type="entry name" value="GPP34-like_sf"/>
</dbReference>
<accession>A0ABN2SBT6</accession>
<dbReference type="InterPro" id="IPR008628">
    <property type="entry name" value="GPP34-like"/>
</dbReference>
<evidence type="ECO:0000313" key="6">
    <source>
        <dbReference type="Proteomes" id="UP001501585"/>
    </source>
</evidence>
<gene>
    <name evidence="5" type="ORF">GCM10009799_06720</name>
</gene>
<keyword evidence="2" id="KW-0333">Golgi apparatus</keyword>
<name>A0ABN2SBT6_9ACTN</name>
<dbReference type="Proteomes" id="UP001501585">
    <property type="component" value="Unassembled WGS sequence"/>
</dbReference>
<evidence type="ECO:0000256" key="3">
    <source>
        <dbReference type="ARBA" id="ARBA00023121"/>
    </source>
</evidence>
<evidence type="ECO:0000256" key="2">
    <source>
        <dbReference type="ARBA" id="ARBA00023034"/>
    </source>
</evidence>
<keyword evidence="4" id="KW-0472">Membrane</keyword>
<comment type="subcellular location">
    <subcellularLocation>
        <location evidence="1">Golgi apparatus membrane</location>
        <topology evidence="1">Peripheral membrane protein</topology>
        <orientation evidence="1">Cytoplasmic side</orientation>
    </subcellularLocation>
</comment>
<organism evidence="5 6">
    <name type="scientific">Nocardiopsis rhodophaea</name>
    <dbReference type="NCBI Taxonomy" id="280238"/>
    <lineage>
        <taxon>Bacteria</taxon>
        <taxon>Bacillati</taxon>
        <taxon>Actinomycetota</taxon>
        <taxon>Actinomycetes</taxon>
        <taxon>Streptosporangiales</taxon>
        <taxon>Nocardiopsidaceae</taxon>
        <taxon>Nocardiopsis</taxon>
    </lineage>
</organism>
<reference evidence="5 6" key="1">
    <citation type="journal article" date="2019" name="Int. J. Syst. Evol. Microbiol.">
        <title>The Global Catalogue of Microorganisms (GCM) 10K type strain sequencing project: providing services to taxonomists for standard genome sequencing and annotation.</title>
        <authorList>
            <consortium name="The Broad Institute Genomics Platform"/>
            <consortium name="The Broad Institute Genome Sequencing Center for Infectious Disease"/>
            <person name="Wu L."/>
            <person name="Ma J."/>
        </authorList>
    </citation>
    <scope>NUCLEOTIDE SEQUENCE [LARGE SCALE GENOMIC DNA]</scope>
    <source>
        <strain evidence="5 6">JCM 15313</strain>
    </source>
</reference>
<protein>
    <submittedName>
        <fullName evidence="5">GPP34 family phosphoprotein</fullName>
    </submittedName>
</protein>
<evidence type="ECO:0000256" key="1">
    <source>
        <dbReference type="ARBA" id="ARBA00004255"/>
    </source>
</evidence>
<sequence>MSGEYDMRRRLIAYGGAMTESNGTILAEELLLICHDPVTGRPLADANRVQVALAGALLADLALADRIRVDERGYVYGLHPAPSGDPDLDALAQRIAMEQRHRKLTWWVHKTMSNKIRTGLLHRVAYRGLMRHEQDQVLGIFPRNRYRPADPAAHAWRRERMRAVLVAERAPDPGTVALLALAGAMRVDGKLFPELPRPQRRWLMKAVVENDGIGQVVRKVIQSVEASTIAVMGAVVVAGAAGGS</sequence>
<evidence type="ECO:0000313" key="5">
    <source>
        <dbReference type="EMBL" id="GAA1983971.1"/>
    </source>
</evidence>